<comment type="caution">
    <text evidence="1">The sequence shown here is derived from an EMBL/GenBank/DDBJ whole genome shotgun (WGS) entry which is preliminary data.</text>
</comment>
<protein>
    <submittedName>
        <fullName evidence="1">Uncharacterized protein</fullName>
    </submittedName>
</protein>
<reference evidence="1 2" key="1">
    <citation type="journal article" date="2016" name="Nat. Commun.">
        <title>Thousands of microbial genomes shed light on interconnected biogeochemical processes in an aquifer system.</title>
        <authorList>
            <person name="Anantharaman K."/>
            <person name="Brown C.T."/>
            <person name="Hug L.A."/>
            <person name="Sharon I."/>
            <person name="Castelle C.J."/>
            <person name="Probst A.J."/>
            <person name="Thomas B.C."/>
            <person name="Singh A."/>
            <person name="Wilkins M.J."/>
            <person name="Karaoz U."/>
            <person name="Brodie E.L."/>
            <person name="Williams K.H."/>
            <person name="Hubbard S.S."/>
            <person name="Banfield J.F."/>
        </authorList>
    </citation>
    <scope>NUCLEOTIDE SEQUENCE [LARGE SCALE GENOMIC DNA]</scope>
</reference>
<organism evidence="1 2">
    <name type="scientific">Candidatus Collierbacteria bacterium RIFCSPHIGHO2_02_FULL_49_10</name>
    <dbReference type="NCBI Taxonomy" id="1817723"/>
    <lineage>
        <taxon>Bacteria</taxon>
        <taxon>Candidatus Collieribacteriota</taxon>
    </lineage>
</organism>
<dbReference type="Proteomes" id="UP000177390">
    <property type="component" value="Unassembled WGS sequence"/>
</dbReference>
<dbReference type="InterPro" id="IPR006311">
    <property type="entry name" value="TAT_signal"/>
</dbReference>
<name>A0A1F5EV23_9BACT</name>
<sequence length="267" mass="29320">MRETRRGFLKKTVVWGTVLFLGGLLSGDSGRAAPADGTFGARFDRDPSLSFAEAEQIATRINGLYGKLPPYNQEITLAWLNSLVGRFVPIMGQVGVIREPVYPSIGVVHFSEQYDFENVRARTKDCSSDLEISDRLFDPNDPWSAEVARAMAMMIHEMVHPQQGAKLCNEAGRSLIDRLALDDFERERLGDEFKNALLAVRISRSSHGRSDLSGFARNLPISLVVSGIRENRGVVDGLMLSSSSQPFALTNLTRFLGSAEAIVAGMA</sequence>
<dbReference type="PROSITE" id="PS51318">
    <property type="entry name" value="TAT"/>
    <property type="match status" value="1"/>
</dbReference>
<evidence type="ECO:0000313" key="1">
    <source>
        <dbReference type="EMBL" id="OGD71235.1"/>
    </source>
</evidence>
<accession>A0A1F5EV23</accession>
<evidence type="ECO:0000313" key="2">
    <source>
        <dbReference type="Proteomes" id="UP000177390"/>
    </source>
</evidence>
<dbReference type="AlphaFoldDB" id="A0A1F5EV23"/>
<dbReference type="EMBL" id="MFAH01000032">
    <property type="protein sequence ID" value="OGD71235.1"/>
    <property type="molecule type" value="Genomic_DNA"/>
</dbReference>
<gene>
    <name evidence="1" type="ORF">A3D09_03560</name>
</gene>
<proteinExistence type="predicted"/>